<protein>
    <submittedName>
        <fullName evidence="1">Uncharacterized protein</fullName>
    </submittedName>
</protein>
<evidence type="ECO:0000313" key="2">
    <source>
        <dbReference type="Proteomes" id="UP000793456"/>
    </source>
</evidence>
<comment type="caution">
    <text evidence="1">The sequence shown here is derived from an EMBL/GenBank/DDBJ whole genome shotgun (WGS) entry which is preliminary data.</text>
</comment>
<evidence type="ECO:0000313" key="1">
    <source>
        <dbReference type="EMBL" id="TMS10803.1"/>
    </source>
</evidence>
<accession>A0ACD3QUI9</accession>
<dbReference type="Proteomes" id="UP000793456">
    <property type="component" value="Chromosome XIV"/>
</dbReference>
<gene>
    <name evidence="1" type="ORF">E3U43_019796</name>
</gene>
<reference evidence="1" key="1">
    <citation type="submission" date="2018-11" db="EMBL/GenBank/DDBJ databases">
        <title>The sequence and de novo assembly of Larimichthys crocea genome using PacBio and Hi-C technologies.</title>
        <authorList>
            <person name="Xu P."/>
            <person name="Chen B."/>
            <person name="Zhou Z."/>
            <person name="Ke Q."/>
            <person name="Wu Y."/>
            <person name="Bai H."/>
            <person name="Pu F."/>
        </authorList>
    </citation>
    <scope>NUCLEOTIDE SEQUENCE</scope>
    <source>
        <tissue evidence="1">Muscle</tissue>
    </source>
</reference>
<organism evidence="1 2">
    <name type="scientific">Larimichthys crocea</name>
    <name type="common">Large yellow croaker</name>
    <name type="synonym">Pseudosciaena crocea</name>
    <dbReference type="NCBI Taxonomy" id="215358"/>
    <lineage>
        <taxon>Eukaryota</taxon>
        <taxon>Metazoa</taxon>
        <taxon>Chordata</taxon>
        <taxon>Craniata</taxon>
        <taxon>Vertebrata</taxon>
        <taxon>Euteleostomi</taxon>
        <taxon>Actinopterygii</taxon>
        <taxon>Neopterygii</taxon>
        <taxon>Teleostei</taxon>
        <taxon>Neoteleostei</taxon>
        <taxon>Acanthomorphata</taxon>
        <taxon>Eupercaria</taxon>
        <taxon>Sciaenidae</taxon>
        <taxon>Larimichthys</taxon>
    </lineage>
</organism>
<sequence>MCKLLLQHGADVNCNEHEHGYTALMFAGLSGKTDITWMMLDAGAETDVVNSVGRTAGQMAAFVGQHDCVTVINNFFSRARLDYYTKSQGLEKEPKLPSKLAGPLHKVIMSTNLNPVKMVMLVKENPLLAEAEALEKCRRVMELICEKCIKQQDMNEVLAMKMHYISCVLGKCASFLKDREDKLDGLIKSLLKGRDGDGFPVYQEKFIRECIRKFPYCDATLLQQLVRSVAPVEIGNDPTALSVLTQAITGQVGFMDAEFCTSCGEKGAEKRCSICKMVIYCGQACQKMHWFTHKKVCKTLQEQREKQEAESAKLRMQQSNEESSGVQEASDSMQELSVDASSEVASSDSAAETSNPAPIAAADN</sequence>
<keyword evidence="2" id="KW-1185">Reference proteome</keyword>
<proteinExistence type="predicted"/>
<name>A0ACD3QUI9_LARCR</name>
<dbReference type="EMBL" id="CM011687">
    <property type="protein sequence ID" value="TMS10803.1"/>
    <property type="molecule type" value="Genomic_DNA"/>
</dbReference>